<evidence type="ECO:0000256" key="7">
    <source>
        <dbReference type="ARBA" id="ARBA00022898"/>
    </source>
</evidence>
<reference evidence="10" key="2">
    <citation type="submission" date="2025-09" db="UniProtKB">
        <authorList>
            <consortium name="Ensembl"/>
        </authorList>
    </citation>
    <scope>IDENTIFICATION</scope>
</reference>
<evidence type="ECO:0000256" key="6">
    <source>
        <dbReference type="ARBA" id="ARBA00022679"/>
    </source>
</evidence>
<sequence length="498" mass="55144">MLYHLILKMFENGHRYFETLTSSTTLICGPCPFCPLVPLIWVCVCVSVCLCAYVFACVRVFLLQNFCSRAALEALGSCLNNKYSEGYPGRRYYGGAEVVDQIELLCQKRALEAFDLDPALWGVNVQPYSGSPANFAVYTAVLNPHDRIMGLDLPDGGHLTHGYMSDVKRISATSIYFESMPYKLNTATGLIDYDQMEMTAKLFRPKLIIAGTSAYARLIDYARIKKLCTDIKAYLLADMAHISGLVAGKAIPSPFEYADLVSSTTHKSLRGARAGLIFYRKGVRSVDKKGKEIMYDLEDKVNFAVFPSLQGGPHNHAIAGVAVALKQAQSPMFKEYIAQVLKNSKAMATALLGKGYTLVSGGTDNHLVLVDLRPKGIDGARAERVLELVSITANKNTCPGDKSALTPGGLRLGAPALTSRQFKEADFVQVVEFMDEGFKIALDVKKKTGKSTARRETHYNVAEFGTMYLLERQQKFNMLYVLLKCWILKHERKPEAQC</sequence>
<dbReference type="UniPathway" id="UPA00193"/>
<proteinExistence type="inferred from homology"/>
<keyword evidence="6 8" id="KW-0808">Transferase</keyword>
<feature type="domain" description="Serine hydroxymethyltransferase-like" evidence="9">
    <location>
        <begin position="64"/>
        <end position="434"/>
    </location>
</feature>
<gene>
    <name evidence="10" type="primary">shmt2</name>
</gene>
<dbReference type="HAMAP" id="MF_00051">
    <property type="entry name" value="SHMT"/>
    <property type="match status" value="1"/>
</dbReference>
<dbReference type="AlphaFoldDB" id="A0A8C4GMT4"/>
<dbReference type="Ensembl" id="ENSDLAT00005021759.2">
    <property type="protein sequence ID" value="ENSDLAP00005020291.2"/>
    <property type="gene ID" value="ENSDLAG00005008419.2"/>
</dbReference>
<dbReference type="InterPro" id="IPR015422">
    <property type="entry name" value="PyrdxlP-dep_Trfase_small"/>
</dbReference>
<dbReference type="Gene3D" id="3.40.640.10">
    <property type="entry name" value="Type I PLP-dependent aspartate aminotransferase-like (Major domain)"/>
    <property type="match status" value="1"/>
</dbReference>
<accession>A0A8C4GMT4</accession>
<dbReference type="Pfam" id="PF00464">
    <property type="entry name" value="SHMT"/>
    <property type="match status" value="1"/>
</dbReference>
<dbReference type="EC" id="2.1.2.1" evidence="8"/>
<dbReference type="PANTHER" id="PTHR11680">
    <property type="entry name" value="SERINE HYDROXYMETHYLTRANSFERASE"/>
    <property type="match status" value="1"/>
</dbReference>
<dbReference type="CDD" id="cd00378">
    <property type="entry name" value="SHMT"/>
    <property type="match status" value="1"/>
</dbReference>
<comment type="catalytic activity">
    <reaction evidence="8">
        <text>(6R)-5,10-methylene-5,6,7,8-tetrahydrofolate + glycine + H2O = (6S)-5,6,7,8-tetrahydrofolate + L-serine</text>
        <dbReference type="Rhea" id="RHEA:15481"/>
        <dbReference type="ChEBI" id="CHEBI:15377"/>
        <dbReference type="ChEBI" id="CHEBI:15636"/>
        <dbReference type="ChEBI" id="CHEBI:33384"/>
        <dbReference type="ChEBI" id="CHEBI:57305"/>
        <dbReference type="ChEBI" id="CHEBI:57453"/>
        <dbReference type="EC" id="2.1.2.1"/>
    </reaction>
</comment>
<dbReference type="FunFam" id="3.40.640.10:FF:000050">
    <property type="entry name" value="Serine hydroxymethyltransferase"/>
    <property type="match status" value="1"/>
</dbReference>
<comment type="function">
    <text evidence="2 8">Interconversion of serine and glycine.</text>
</comment>
<dbReference type="GO" id="GO:0030170">
    <property type="term" value="F:pyridoxal phosphate binding"/>
    <property type="evidence" value="ECO:0007669"/>
    <property type="project" value="InterPro"/>
</dbReference>
<evidence type="ECO:0000313" key="11">
    <source>
        <dbReference type="Proteomes" id="UP000694389"/>
    </source>
</evidence>
<dbReference type="Gene3D" id="3.90.1150.10">
    <property type="entry name" value="Aspartate Aminotransferase, domain 1"/>
    <property type="match status" value="1"/>
</dbReference>
<dbReference type="InterPro" id="IPR015421">
    <property type="entry name" value="PyrdxlP-dep_Trfase_major"/>
</dbReference>
<comment type="pathway">
    <text evidence="3 8">One-carbon metabolism; tetrahydrofolate interconversion.</text>
</comment>
<comment type="cofactor">
    <cofactor evidence="1 8">
        <name>pyridoxal 5'-phosphate</name>
        <dbReference type="ChEBI" id="CHEBI:597326"/>
    </cofactor>
</comment>
<evidence type="ECO:0000313" key="10">
    <source>
        <dbReference type="Ensembl" id="ENSDLAP00005020291.2"/>
    </source>
</evidence>
<evidence type="ECO:0000256" key="1">
    <source>
        <dbReference type="ARBA" id="ARBA00001933"/>
    </source>
</evidence>
<dbReference type="InterPro" id="IPR049943">
    <property type="entry name" value="Ser_HO-MeTrfase-like"/>
</dbReference>
<dbReference type="InterPro" id="IPR001085">
    <property type="entry name" value="Ser_HO-MeTrfase"/>
</dbReference>
<reference evidence="10" key="1">
    <citation type="submission" date="2025-08" db="UniProtKB">
        <authorList>
            <consortium name="Ensembl"/>
        </authorList>
    </citation>
    <scope>IDENTIFICATION</scope>
</reference>
<evidence type="ECO:0000256" key="3">
    <source>
        <dbReference type="ARBA" id="ARBA00004777"/>
    </source>
</evidence>
<comment type="similarity">
    <text evidence="4 8">Belongs to the SHMT family.</text>
</comment>
<dbReference type="InterPro" id="IPR039429">
    <property type="entry name" value="SHMT-like_dom"/>
</dbReference>
<dbReference type="GO" id="GO:0035999">
    <property type="term" value="P:tetrahydrofolate interconversion"/>
    <property type="evidence" value="ECO:0007669"/>
    <property type="project" value="UniProtKB-UniPathway"/>
</dbReference>
<dbReference type="PANTHER" id="PTHR11680:SF28">
    <property type="entry name" value="SERINE HYDROXYMETHYLTRANSFERASE, MITOCHONDRIAL"/>
    <property type="match status" value="1"/>
</dbReference>
<evidence type="ECO:0000256" key="4">
    <source>
        <dbReference type="ARBA" id="ARBA00006376"/>
    </source>
</evidence>
<dbReference type="PROSITE" id="PS00096">
    <property type="entry name" value="SHMT"/>
    <property type="match status" value="1"/>
</dbReference>
<name>A0A8C4GMT4_DICLA</name>
<dbReference type="InterPro" id="IPR015424">
    <property type="entry name" value="PyrdxlP-dep_Trfase"/>
</dbReference>
<protein>
    <recommendedName>
        <fullName evidence="8">Serine hydroxymethyltransferase</fullName>
        <ecNumber evidence="8">2.1.2.1</ecNumber>
    </recommendedName>
</protein>
<keyword evidence="5 8" id="KW-0554">One-carbon metabolism</keyword>
<dbReference type="NCBIfam" id="NF000586">
    <property type="entry name" value="PRK00011.1"/>
    <property type="match status" value="1"/>
</dbReference>
<dbReference type="GO" id="GO:0004372">
    <property type="term" value="F:glycine hydroxymethyltransferase activity"/>
    <property type="evidence" value="ECO:0007669"/>
    <property type="project" value="UniProtKB-EC"/>
</dbReference>
<evidence type="ECO:0000256" key="8">
    <source>
        <dbReference type="RuleBase" id="RU000585"/>
    </source>
</evidence>
<dbReference type="SUPFAM" id="SSF53383">
    <property type="entry name" value="PLP-dependent transferases"/>
    <property type="match status" value="1"/>
</dbReference>
<evidence type="ECO:0000256" key="5">
    <source>
        <dbReference type="ARBA" id="ARBA00022563"/>
    </source>
</evidence>
<organism evidence="10 11">
    <name type="scientific">Dicentrarchus labrax</name>
    <name type="common">European seabass</name>
    <name type="synonym">Morone labrax</name>
    <dbReference type="NCBI Taxonomy" id="13489"/>
    <lineage>
        <taxon>Eukaryota</taxon>
        <taxon>Metazoa</taxon>
        <taxon>Chordata</taxon>
        <taxon>Craniata</taxon>
        <taxon>Vertebrata</taxon>
        <taxon>Euteleostomi</taxon>
        <taxon>Actinopterygii</taxon>
        <taxon>Neopterygii</taxon>
        <taxon>Teleostei</taxon>
        <taxon>Neoteleostei</taxon>
        <taxon>Acanthomorphata</taxon>
        <taxon>Eupercaria</taxon>
        <taxon>Moronidae</taxon>
        <taxon>Dicentrarchus</taxon>
    </lineage>
</organism>
<dbReference type="GeneTree" id="ENSGT00390000002762"/>
<keyword evidence="11" id="KW-1185">Reference proteome</keyword>
<evidence type="ECO:0000259" key="9">
    <source>
        <dbReference type="Pfam" id="PF00464"/>
    </source>
</evidence>
<dbReference type="InterPro" id="IPR019798">
    <property type="entry name" value="Ser_HO-MeTrfase_PLP_BS"/>
</dbReference>
<dbReference type="GO" id="GO:0019264">
    <property type="term" value="P:glycine biosynthetic process from serine"/>
    <property type="evidence" value="ECO:0007669"/>
    <property type="project" value="InterPro"/>
</dbReference>
<evidence type="ECO:0000256" key="2">
    <source>
        <dbReference type="ARBA" id="ARBA00002224"/>
    </source>
</evidence>
<keyword evidence="7 8" id="KW-0663">Pyridoxal phosphate</keyword>
<dbReference type="GO" id="GO:0005739">
    <property type="term" value="C:mitochondrion"/>
    <property type="evidence" value="ECO:0007669"/>
    <property type="project" value="TreeGrafter"/>
</dbReference>
<dbReference type="Proteomes" id="UP000694389">
    <property type="component" value="Unassembled WGS sequence"/>
</dbReference>